<keyword evidence="4" id="KW-0472">Membrane</keyword>
<dbReference type="EMBL" id="SZYD01000017">
    <property type="protein sequence ID" value="KAD3068616.1"/>
    <property type="molecule type" value="Genomic_DNA"/>
</dbReference>
<dbReference type="InterPro" id="IPR016140">
    <property type="entry name" value="Bifunc_inhib/LTP/seed_store"/>
</dbReference>
<dbReference type="InterPro" id="IPR043325">
    <property type="entry name" value="LTSS"/>
</dbReference>
<dbReference type="Pfam" id="PF14368">
    <property type="entry name" value="LTP_2"/>
    <property type="match status" value="1"/>
</dbReference>
<evidence type="ECO:0000256" key="8">
    <source>
        <dbReference type="ARBA" id="ARBA00023288"/>
    </source>
</evidence>
<evidence type="ECO:0000259" key="11">
    <source>
        <dbReference type="SMART" id="SM00499"/>
    </source>
</evidence>
<keyword evidence="5 10" id="KW-0732">Signal</keyword>
<reference evidence="12 13" key="1">
    <citation type="submission" date="2019-05" db="EMBL/GenBank/DDBJ databases">
        <title>Mikania micrantha, genome provides insights into the molecular mechanism of rapid growth.</title>
        <authorList>
            <person name="Liu B."/>
        </authorList>
    </citation>
    <scope>NUCLEOTIDE SEQUENCE [LARGE SCALE GENOMIC DNA]</scope>
    <source>
        <strain evidence="12">NLD-2019</strain>
        <tissue evidence="12">Leaf</tissue>
    </source>
</reference>
<feature type="region of interest" description="Disordered" evidence="9">
    <location>
        <begin position="115"/>
        <end position="175"/>
    </location>
</feature>
<feature type="compositionally biased region" description="Polar residues" evidence="9">
    <location>
        <begin position="121"/>
        <end position="154"/>
    </location>
</feature>
<keyword evidence="4" id="KW-0336">GPI-anchor</keyword>
<evidence type="ECO:0000256" key="3">
    <source>
        <dbReference type="ARBA" id="ARBA00022475"/>
    </source>
</evidence>
<dbReference type="SMART" id="SM00499">
    <property type="entry name" value="AAI"/>
    <property type="match status" value="1"/>
</dbReference>
<gene>
    <name evidence="12" type="ORF">E3N88_36496</name>
</gene>
<feature type="chain" id="PRO_5024438261" description="Bifunctional inhibitor/plant lipid transfer protein/seed storage helical domain-containing protein" evidence="10">
    <location>
        <begin position="26"/>
        <end position="194"/>
    </location>
</feature>
<comment type="caution">
    <text evidence="12">The sequence shown here is derived from an EMBL/GenBank/DDBJ whole genome shotgun (WGS) entry which is preliminary data.</text>
</comment>
<keyword evidence="3" id="KW-1003">Cell membrane</keyword>
<evidence type="ECO:0000256" key="9">
    <source>
        <dbReference type="SAM" id="MobiDB-lite"/>
    </source>
</evidence>
<dbReference type="InterPro" id="IPR036312">
    <property type="entry name" value="Bifun_inhib/LTP/seed_sf"/>
</dbReference>
<evidence type="ECO:0000256" key="5">
    <source>
        <dbReference type="ARBA" id="ARBA00022729"/>
    </source>
</evidence>
<keyword evidence="13" id="KW-1185">Reference proteome</keyword>
<dbReference type="PANTHER" id="PTHR33044">
    <property type="entry name" value="BIFUNCTIONAL INHIBITOR/LIPID-TRANSFER PROTEIN/SEED STORAGE 2S ALBUMIN SUPERFAMILY PROTEIN-RELATED"/>
    <property type="match status" value="1"/>
</dbReference>
<dbReference type="AlphaFoldDB" id="A0A5N6M4W9"/>
<evidence type="ECO:0000256" key="7">
    <source>
        <dbReference type="ARBA" id="ARBA00023180"/>
    </source>
</evidence>
<keyword evidence="8" id="KW-0449">Lipoprotein</keyword>
<keyword evidence="6" id="KW-1015">Disulfide bond</keyword>
<evidence type="ECO:0000313" key="13">
    <source>
        <dbReference type="Proteomes" id="UP000326396"/>
    </source>
</evidence>
<dbReference type="GO" id="GO:0098552">
    <property type="term" value="C:side of membrane"/>
    <property type="evidence" value="ECO:0007669"/>
    <property type="project" value="UniProtKB-KW"/>
</dbReference>
<name>A0A5N6M4W9_9ASTR</name>
<organism evidence="12 13">
    <name type="scientific">Mikania micrantha</name>
    <name type="common">bitter vine</name>
    <dbReference type="NCBI Taxonomy" id="192012"/>
    <lineage>
        <taxon>Eukaryota</taxon>
        <taxon>Viridiplantae</taxon>
        <taxon>Streptophyta</taxon>
        <taxon>Embryophyta</taxon>
        <taxon>Tracheophyta</taxon>
        <taxon>Spermatophyta</taxon>
        <taxon>Magnoliopsida</taxon>
        <taxon>eudicotyledons</taxon>
        <taxon>Gunneridae</taxon>
        <taxon>Pentapetalae</taxon>
        <taxon>asterids</taxon>
        <taxon>campanulids</taxon>
        <taxon>Asterales</taxon>
        <taxon>Asteraceae</taxon>
        <taxon>Asteroideae</taxon>
        <taxon>Heliantheae alliance</taxon>
        <taxon>Eupatorieae</taxon>
        <taxon>Mikania</taxon>
    </lineage>
</organism>
<protein>
    <recommendedName>
        <fullName evidence="11">Bifunctional inhibitor/plant lipid transfer protein/seed storage helical domain-containing protein</fullName>
    </recommendedName>
</protein>
<comment type="subcellular location">
    <subcellularLocation>
        <location evidence="1">Cell membrane</location>
        <topology evidence="1">Lipid-anchor</topology>
        <topology evidence="1">GPI-anchor</topology>
    </subcellularLocation>
</comment>
<evidence type="ECO:0000256" key="6">
    <source>
        <dbReference type="ARBA" id="ARBA00023157"/>
    </source>
</evidence>
<feature type="signal peptide" evidence="10">
    <location>
        <begin position="1"/>
        <end position="25"/>
    </location>
</feature>
<dbReference type="SUPFAM" id="SSF47699">
    <property type="entry name" value="Bifunctional inhibitor/lipid-transfer protein/seed storage 2S albumin"/>
    <property type="match status" value="1"/>
</dbReference>
<feature type="compositionally biased region" description="Polar residues" evidence="9">
    <location>
        <begin position="161"/>
        <end position="173"/>
    </location>
</feature>
<dbReference type="GO" id="GO:0005886">
    <property type="term" value="C:plasma membrane"/>
    <property type="evidence" value="ECO:0007669"/>
    <property type="project" value="UniProtKB-SubCell"/>
</dbReference>
<sequence length="194" mass="19616">MALKVQEGMGAVLVLMIMVWGGAWAQSSTCTSSLMGLSPCLNFVTGNSSTPSPTCCSQLATVVQTQPRCLCSLLNGNIPNIGITINQTLAVTLPGACRVQTPPITLCNGVANGPAGEPASAPTSSAIVPTGSTDPSTEPSNGTPEVQAPTSSLTPRVPSGSKATPSANNSPSDGNKFGAPTYLLLLVLLLGMKF</sequence>
<keyword evidence="7" id="KW-0325">Glycoprotein</keyword>
<dbReference type="OrthoDB" id="911994at2759"/>
<evidence type="ECO:0000313" key="12">
    <source>
        <dbReference type="EMBL" id="KAD3068616.1"/>
    </source>
</evidence>
<dbReference type="CDD" id="cd00010">
    <property type="entry name" value="AAI_LTSS"/>
    <property type="match status" value="1"/>
</dbReference>
<proteinExistence type="inferred from homology"/>
<accession>A0A5N6M4W9</accession>
<dbReference type="Proteomes" id="UP000326396">
    <property type="component" value="Linkage Group LG7"/>
</dbReference>
<dbReference type="Gene3D" id="1.10.110.10">
    <property type="entry name" value="Plant lipid-transfer and hydrophobic proteins"/>
    <property type="match status" value="1"/>
</dbReference>
<evidence type="ECO:0000256" key="2">
    <source>
        <dbReference type="ARBA" id="ARBA00009748"/>
    </source>
</evidence>
<evidence type="ECO:0000256" key="1">
    <source>
        <dbReference type="ARBA" id="ARBA00004609"/>
    </source>
</evidence>
<evidence type="ECO:0000256" key="10">
    <source>
        <dbReference type="SAM" id="SignalP"/>
    </source>
</evidence>
<evidence type="ECO:0000256" key="4">
    <source>
        <dbReference type="ARBA" id="ARBA00022622"/>
    </source>
</evidence>
<dbReference type="FunFam" id="1.10.110.10:FF:000001">
    <property type="entry name" value="Bifunctional inhibitor/lipid-transfer protein/seed storage 2S albumin superfamily protein"/>
    <property type="match status" value="1"/>
</dbReference>
<comment type="similarity">
    <text evidence="2">Belongs to the plant LTP family.</text>
</comment>
<feature type="domain" description="Bifunctional inhibitor/plant lipid transfer protein/seed storage helical" evidence="11">
    <location>
        <begin position="30"/>
        <end position="107"/>
    </location>
</feature>